<dbReference type="Proteomes" id="UP000005316">
    <property type="component" value="Unassembled WGS sequence"/>
</dbReference>
<dbReference type="AlphaFoldDB" id="F9DMM6"/>
<dbReference type="EMBL" id="AFPZ01000002">
    <property type="protein sequence ID" value="EGQ27948.1"/>
    <property type="molecule type" value="Genomic_DNA"/>
</dbReference>
<name>F9DMM6_9BACL</name>
<organism evidence="1 2">
    <name type="scientific">Sporosarcina newyorkensis 2681</name>
    <dbReference type="NCBI Taxonomy" id="1027292"/>
    <lineage>
        <taxon>Bacteria</taxon>
        <taxon>Bacillati</taxon>
        <taxon>Bacillota</taxon>
        <taxon>Bacilli</taxon>
        <taxon>Bacillales</taxon>
        <taxon>Caryophanaceae</taxon>
        <taxon>Sporosarcina</taxon>
    </lineage>
</organism>
<accession>F9DMM6</accession>
<evidence type="ECO:0000313" key="2">
    <source>
        <dbReference type="Proteomes" id="UP000005316"/>
    </source>
</evidence>
<dbReference type="HOGENOM" id="CLU_3222266_0_0_9"/>
<reference evidence="1 2" key="1">
    <citation type="submission" date="2011-04" db="EMBL/GenBank/DDBJ databases">
        <authorList>
            <person name="Muzny D."/>
            <person name="Qin X."/>
            <person name="Deng J."/>
            <person name="Jiang H."/>
            <person name="Liu Y."/>
            <person name="Qu J."/>
            <person name="Song X.-Z."/>
            <person name="Zhang L."/>
            <person name="Thornton R."/>
            <person name="Coyle M."/>
            <person name="Francisco L."/>
            <person name="Jackson L."/>
            <person name="Javaid M."/>
            <person name="Korchina V."/>
            <person name="Kovar C."/>
            <person name="Mata R."/>
            <person name="Mathew T."/>
            <person name="Ngo R."/>
            <person name="Nguyen L."/>
            <person name="Nguyen N."/>
            <person name="Okwuonu G."/>
            <person name="Ongeri F."/>
            <person name="Pham C."/>
            <person name="Simmons D."/>
            <person name="Wilczek-Boney K."/>
            <person name="Hale W."/>
            <person name="Jakkamsetti A."/>
            <person name="Pham P."/>
            <person name="Ruth R."/>
            <person name="San Lucas F."/>
            <person name="Warren J."/>
            <person name="Zhang J."/>
            <person name="Zhao Z."/>
            <person name="Zhou C."/>
            <person name="Zhu D."/>
            <person name="Lee S."/>
            <person name="Bess C."/>
            <person name="Blankenburg K."/>
            <person name="Forbes L."/>
            <person name="Fu Q."/>
            <person name="Gubbala S."/>
            <person name="Hirani K."/>
            <person name="Jayaseelan J.C."/>
            <person name="Lara F."/>
            <person name="Munidasa M."/>
            <person name="Palculict T."/>
            <person name="Patil S."/>
            <person name="Pu L.-L."/>
            <person name="Saada N."/>
            <person name="Tang L."/>
            <person name="Weissenberger G."/>
            <person name="Zhu Y."/>
            <person name="Hemphill L."/>
            <person name="Shang Y."/>
            <person name="Youmans B."/>
            <person name="Ayvaz T."/>
            <person name="Ross M."/>
            <person name="Santibanez J."/>
            <person name="Aqrawi P."/>
            <person name="Gross S."/>
            <person name="Joshi V."/>
            <person name="Fowler G."/>
            <person name="Nazareth L."/>
            <person name="Reid J."/>
            <person name="Worley K."/>
            <person name="Petrosino J."/>
            <person name="Highlander S."/>
            <person name="Gibbs R."/>
        </authorList>
    </citation>
    <scope>NUCLEOTIDE SEQUENCE [LARGE SCALE GENOMIC DNA]</scope>
    <source>
        <strain evidence="1 2">2681</strain>
    </source>
</reference>
<proteinExistence type="predicted"/>
<sequence length="44" mass="5252">MRRWTFFQIEEVSIKTEGGNEFKANIIEYGDDPKLWFLVNDGEK</sequence>
<evidence type="ECO:0000313" key="1">
    <source>
        <dbReference type="EMBL" id="EGQ27948.1"/>
    </source>
</evidence>
<comment type="caution">
    <text evidence="1">The sequence shown here is derived from an EMBL/GenBank/DDBJ whole genome shotgun (WGS) entry which is preliminary data.</text>
</comment>
<protein>
    <submittedName>
        <fullName evidence="1">Uncharacterized protein</fullName>
    </submittedName>
</protein>
<gene>
    <name evidence="1" type="ORF">HMPREF9372_0056</name>
</gene>